<dbReference type="GO" id="GO:0005829">
    <property type="term" value="C:cytosol"/>
    <property type="evidence" value="ECO:0007669"/>
    <property type="project" value="TreeGrafter"/>
</dbReference>
<dbReference type="GO" id="GO:0019677">
    <property type="term" value="P:NAD+ catabolic process"/>
    <property type="evidence" value="ECO:0007669"/>
    <property type="project" value="TreeGrafter"/>
</dbReference>
<dbReference type="PANTHER" id="PTHR42904">
    <property type="entry name" value="NUDIX HYDROLASE, NUDC SUBFAMILY"/>
    <property type="match status" value="1"/>
</dbReference>
<dbReference type="GO" id="GO:0035529">
    <property type="term" value="F:NADH pyrophosphatase activity"/>
    <property type="evidence" value="ECO:0007669"/>
    <property type="project" value="TreeGrafter"/>
</dbReference>
<evidence type="ECO:0000313" key="12">
    <source>
        <dbReference type="EMBL" id="NFV81745.1"/>
    </source>
</evidence>
<dbReference type="AlphaFoldDB" id="A0A7C9QVR8"/>
<evidence type="ECO:0000259" key="11">
    <source>
        <dbReference type="PROSITE" id="PS51462"/>
    </source>
</evidence>
<keyword evidence="13" id="KW-1185">Reference proteome</keyword>
<comment type="similarity">
    <text evidence="3">Belongs to the Nudix hydrolase family. NudC subfamily.</text>
</comment>
<dbReference type="EC" id="3.6.1.22" evidence="4"/>
<sequence>MNDILYRAVPLDRAHTLRRDAETICALRRSPDKRVVPTWRELSLVAGDAHLADQSRQALFLDRIGSGEANAVILGGTVAAEILDMAGQSAFLGLDHGGAPVFAADLSDAPPEADGTGPALGLGGEWLGLRAVGALLPEGVAALLGYARAMMIWHRRHRFCGNCGAPTESREGGHVRQCLDSRCNAQSYPRTDPAVIMRVTDGDNILLHRQPSWPAGQWSVLAGFVEPGETLEEAVAREVREETGLEVADIAYAGSQPWPYPGSVMLAFSARANGGTLCIDPHELEDARWFSRRDLLEAFNDRHRQDKSGLYLPTHGSISRQLVETWLGR</sequence>
<dbReference type="RefSeq" id="WP_163682093.1">
    <property type="nucleotide sequence ID" value="NZ_JAAIYP010000043.1"/>
</dbReference>
<dbReference type="EMBL" id="JAAIYP010000043">
    <property type="protein sequence ID" value="NFV81745.1"/>
    <property type="molecule type" value="Genomic_DNA"/>
</dbReference>
<keyword evidence="8" id="KW-0520">NAD</keyword>
<dbReference type="InterPro" id="IPR015376">
    <property type="entry name" value="Znr_NADH_PPase"/>
</dbReference>
<dbReference type="Gene3D" id="3.90.79.10">
    <property type="entry name" value="Nucleoside Triphosphate Pyrophosphohydrolase"/>
    <property type="match status" value="1"/>
</dbReference>
<dbReference type="InterPro" id="IPR020084">
    <property type="entry name" value="NUDIX_hydrolase_CS"/>
</dbReference>
<dbReference type="InterPro" id="IPR050241">
    <property type="entry name" value="NAD-cap_RNA_hydrolase_NudC"/>
</dbReference>
<dbReference type="SUPFAM" id="SSF55811">
    <property type="entry name" value="Nudix"/>
    <property type="match status" value="1"/>
</dbReference>
<comment type="catalytic activity">
    <reaction evidence="9">
        <text>a 5'-end NAD(+)-phospho-ribonucleoside in mRNA + H2O = a 5'-end phospho-adenosine-phospho-ribonucleoside in mRNA + beta-nicotinamide D-ribonucleotide + 2 H(+)</text>
        <dbReference type="Rhea" id="RHEA:60876"/>
        <dbReference type="Rhea" id="RHEA-COMP:15698"/>
        <dbReference type="Rhea" id="RHEA-COMP:15719"/>
        <dbReference type="ChEBI" id="CHEBI:14649"/>
        <dbReference type="ChEBI" id="CHEBI:15377"/>
        <dbReference type="ChEBI" id="CHEBI:15378"/>
        <dbReference type="ChEBI" id="CHEBI:144029"/>
        <dbReference type="ChEBI" id="CHEBI:144051"/>
    </reaction>
    <physiologicalReaction direction="left-to-right" evidence="9">
        <dbReference type="Rhea" id="RHEA:60877"/>
    </physiologicalReaction>
</comment>
<evidence type="ECO:0000256" key="4">
    <source>
        <dbReference type="ARBA" id="ARBA00012381"/>
    </source>
</evidence>
<evidence type="ECO:0000256" key="9">
    <source>
        <dbReference type="ARBA" id="ARBA00023679"/>
    </source>
</evidence>
<dbReference type="PANTHER" id="PTHR42904:SF6">
    <property type="entry name" value="NAD-CAPPED RNA HYDROLASE NUDT12"/>
    <property type="match status" value="1"/>
</dbReference>
<name>A0A7C9QVR8_9PROT</name>
<dbReference type="PROSITE" id="PS00893">
    <property type="entry name" value="NUDIX_BOX"/>
    <property type="match status" value="1"/>
</dbReference>
<feature type="domain" description="Nudix hydrolase" evidence="11">
    <location>
        <begin position="189"/>
        <end position="312"/>
    </location>
</feature>
<evidence type="ECO:0000256" key="6">
    <source>
        <dbReference type="ARBA" id="ARBA00022801"/>
    </source>
</evidence>
<dbReference type="CDD" id="cd03429">
    <property type="entry name" value="NUDIX_NADH_pyrophosphatase_Nudt13"/>
    <property type="match status" value="1"/>
</dbReference>
<evidence type="ECO:0000256" key="3">
    <source>
        <dbReference type="ARBA" id="ARBA00009595"/>
    </source>
</evidence>
<evidence type="ECO:0000313" key="13">
    <source>
        <dbReference type="Proteomes" id="UP000480684"/>
    </source>
</evidence>
<dbReference type="Pfam" id="PF09297">
    <property type="entry name" value="Zn_ribbon_NUD"/>
    <property type="match status" value="1"/>
</dbReference>
<organism evidence="12 13">
    <name type="scientific">Magnetospirillum aberrantis SpK</name>
    <dbReference type="NCBI Taxonomy" id="908842"/>
    <lineage>
        <taxon>Bacteria</taxon>
        <taxon>Pseudomonadati</taxon>
        <taxon>Pseudomonadota</taxon>
        <taxon>Alphaproteobacteria</taxon>
        <taxon>Rhodospirillales</taxon>
        <taxon>Rhodospirillaceae</taxon>
        <taxon>Magnetospirillum</taxon>
    </lineage>
</organism>
<dbReference type="PROSITE" id="PS51462">
    <property type="entry name" value="NUDIX"/>
    <property type="match status" value="1"/>
</dbReference>
<accession>A0A7C9QVR8</accession>
<gene>
    <name evidence="12" type="primary">nudC</name>
    <name evidence="12" type="ORF">G4223_16665</name>
</gene>
<dbReference type="GO" id="GO:0006742">
    <property type="term" value="P:NADP+ catabolic process"/>
    <property type="evidence" value="ECO:0007669"/>
    <property type="project" value="TreeGrafter"/>
</dbReference>
<keyword evidence="7" id="KW-0460">Magnesium</keyword>
<dbReference type="InterPro" id="IPR015375">
    <property type="entry name" value="NADH_PPase-like_N"/>
</dbReference>
<evidence type="ECO:0000256" key="10">
    <source>
        <dbReference type="RuleBase" id="RU003476"/>
    </source>
</evidence>
<protein>
    <recommendedName>
        <fullName evidence="4">NAD(+) diphosphatase</fullName>
        <ecNumber evidence="4">3.6.1.22</ecNumber>
    </recommendedName>
</protein>
<dbReference type="PRINTS" id="PR00502">
    <property type="entry name" value="NUDIXFAMILY"/>
</dbReference>
<keyword evidence="6 10" id="KW-0378">Hydrolase</keyword>
<comment type="cofactor">
    <cofactor evidence="2">
        <name>Zn(2+)</name>
        <dbReference type="ChEBI" id="CHEBI:29105"/>
    </cofactor>
</comment>
<dbReference type="InterPro" id="IPR015797">
    <property type="entry name" value="NUDIX_hydrolase-like_dom_sf"/>
</dbReference>
<dbReference type="InterPro" id="IPR000086">
    <property type="entry name" value="NUDIX_hydrolase_dom"/>
</dbReference>
<dbReference type="Gene3D" id="3.90.79.20">
    <property type="match status" value="1"/>
</dbReference>
<proteinExistence type="inferred from homology"/>
<dbReference type="Proteomes" id="UP000480684">
    <property type="component" value="Unassembled WGS sequence"/>
</dbReference>
<evidence type="ECO:0000256" key="8">
    <source>
        <dbReference type="ARBA" id="ARBA00023027"/>
    </source>
</evidence>
<comment type="caution">
    <text evidence="12">The sequence shown here is derived from an EMBL/GenBank/DDBJ whole genome shotgun (WGS) entry which is preliminary data.</text>
</comment>
<keyword evidence="5" id="KW-0479">Metal-binding</keyword>
<evidence type="ECO:0000256" key="1">
    <source>
        <dbReference type="ARBA" id="ARBA00001946"/>
    </source>
</evidence>
<evidence type="ECO:0000256" key="5">
    <source>
        <dbReference type="ARBA" id="ARBA00022723"/>
    </source>
</evidence>
<dbReference type="InterPro" id="IPR049734">
    <property type="entry name" value="NudC-like_C"/>
</dbReference>
<evidence type="ECO:0000256" key="7">
    <source>
        <dbReference type="ARBA" id="ARBA00022842"/>
    </source>
</evidence>
<dbReference type="GO" id="GO:0046872">
    <property type="term" value="F:metal ion binding"/>
    <property type="evidence" value="ECO:0007669"/>
    <property type="project" value="UniProtKB-KW"/>
</dbReference>
<comment type="cofactor">
    <cofactor evidence="1">
        <name>Mg(2+)</name>
        <dbReference type="ChEBI" id="CHEBI:18420"/>
    </cofactor>
</comment>
<dbReference type="Pfam" id="PF09296">
    <property type="entry name" value="NUDIX-like"/>
    <property type="match status" value="1"/>
</dbReference>
<dbReference type="NCBIfam" id="NF001299">
    <property type="entry name" value="PRK00241.1"/>
    <property type="match status" value="1"/>
</dbReference>
<dbReference type="InterPro" id="IPR020476">
    <property type="entry name" value="Nudix_hydrolase"/>
</dbReference>
<reference evidence="12 13" key="1">
    <citation type="submission" date="2020-02" db="EMBL/GenBank/DDBJ databases">
        <authorList>
            <person name="Dziuba M."/>
            <person name="Kuznetsov B."/>
            <person name="Mardanov A."/>
            <person name="Ravin N."/>
            <person name="Grouzdev D."/>
        </authorList>
    </citation>
    <scope>NUCLEOTIDE SEQUENCE [LARGE SCALE GENOMIC DNA]</scope>
    <source>
        <strain evidence="12 13">SpK</strain>
    </source>
</reference>
<evidence type="ECO:0000256" key="2">
    <source>
        <dbReference type="ARBA" id="ARBA00001947"/>
    </source>
</evidence>
<dbReference type="Pfam" id="PF00293">
    <property type="entry name" value="NUDIX"/>
    <property type="match status" value="1"/>
</dbReference>